<dbReference type="Gene3D" id="3.30.70.270">
    <property type="match status" value="1"/>
</dbReference>
<name>A0A8X6PKR1_NEPPI</name>
<organism evidence="1 2">
    <name type="scientific">Nephila pilipes</name>
    <name type="common">Giant wood spider</name>
    <name type="synonym">Nephila maculata</name>
    <dbReference type="NCBI Taxonomy" id="299642"/>
    <lineage>
        <taxon>Eukaryota</taxon>
        <taxon>Metazoa</taxon>
        <taxon>Ecdysozoa</taxon>
        <taxon>Arthropoda</taxon>
        <taxon>Chelicerata</taxon>
        <taxon>Arachnida</taxon>
        <taxon>Araneae</taxon>
        <taxon>Araneomorphae</taxon>
        <taxon>Entelegynae</taxon>
        <taxon>Araneoidea</taxon>
        <taxon>Nephilidae</taxon>
        <taxon>Nephila</taxon>
    </lineage>
</organism>
<dbReference type="PANTHER" id="PTHR47331:SF5">
    <property type="entry name" value="RIBONUCLEASE H"/>
    <property type="match status" value="1"/>
</dbReference>
<sequence length="1323" mass="151613">KIASLTSPVVPPTFVNPTNVPSSTIIDTVIQEPRSSIKLPKLTVNKFYGDHKNWLEFLSQFENAIDKNSGLSKIEKLIYHKSLVGGVAAKAISGFALTESNYDAALELLKTRFGQKNLLINAHLGSLLSITPIKNMSDTNSFRKLYDRAETEIRNLESLGINSESYGNLLTSILLKVLPSDLTLEFSRKNKSDNWDLKALLEFLGEEIQSRERAQSFHSSVKEKQIPNSSNQECSSFAFGSRSYNRSAYGKQRGNNSSAAELLVNHSSANNKCIFCGENLHDSSACDSVSIEMKRDHLKRNKLCFFCFSGRHSIAFCPKLKKEKGCSFCGLKSHSKTLCYRFYQNNSDKTTSNSRKEESDDSVASVSSCQTETKTQRVLMQTASVVARYNKQFRNCRLLADTAAQRSFVERKFSRLLKLPVIRKEKLSVYSFGDTSPVEKTFNVVKIRLENKDDPNSYLEIEALETEKISAAHIPPPDIDISIYSKHLKGLKLADTTNSDANVSVLIGADNYYDVMTGRIKRISRKLVASESLYGWCLIGISGAPNKNSSDSFAMKVVVEEDISKQLEAFWQLENLGIEPVNENLNCKDNKILQEFEENIQFRGGRYVVKLPWKDNLKESIDNNYEIAHERFSKLCHKFKSDQSLYTEYKNVIDSYVEQNIVERVPNSNAVGDAEFYLPHRAVIRYDRVSSKLRIVFDASSHKRGKFSLNDSLHIGPNLYPDLFELLLSFRKHPIAFTVDIKQAFLNVELDDSDKNVTKFFWTDNPESFSESLEVLRFNRVLFGINSSPFLLTATIKYHLKKYFSLFPQTHELLNKFVYVDDVLGGQSTVASAYTTSVECVQIFSEANMPLHKWATNSAELRELWEKNGFSIETSSNSIGQNMINYKVLGISWDTDRDVFYFDIENLLSFISKGTDTKRFLLQVAGRIFDPLGLIAPYVIRLKVLIQNVWEMGLLWDQEMPQIVKKPFKKWCHELKDLHLVSIPRFYDFTNSNVVDVQLHSFSDSSKKAYGTVIYFRVVRTDGTISTSFVTSKSRVAPLKTLSLPRLELMGALLSARLCDKVSKTLKFEKSCFFHTDSSIVYHWIQGEAFRFKPFVKNRIEEIQKLTEPSKWHHCPGKENPAGILSRGISVRELKDSELWWHGPPWLKQTEQFWPKIEKQNVSSLNLELKSKFRDISQNEVILENREKLLNIAKFSSYLKLLRVTAFVFRYIYNIRNTLKKRGAVNTEELKKSEEYWIKETQKETYGSEIIDLEKIQKFSDCSKIRFLVPYLDDRQILRIKGRLDESEISLDEKQPILLPQNSKFTELLILREHTKNFHSGVT</sequence>
<dbReference type="Gene3D" id="3.10.10.10">
    <property type="entry name" value="HIV Type 1 Reverse Transcriptase, subunit A, domain 1"/>
    <property type="match status" value="1"/>
</dbReference>
<comment type="caution">
    <text evidence="1">The sequence shown here is derived from an EMBL/GenBank/DDBJ whole genome shotgun (WGS) entry which is preliminary data.</text>
</comment>
<dbReference type="InterPro" id="IPR043502">
    <property type="entry name" value="DNA/RNA_pol_sf"/>
</dbReference>
<dbReference type="OrthoDB" id="6436401at2759"/>
<dbReference type="InterPro" id="IPR008042">
    <property type="entry name" value="Retrotrans_Pao"/>
</dbReference>
<evidence type="ECO:0000313" key="2">
    <source>
        <dbReference type="Proteomes" id="UP000887013"/>
    </source>
</evidence>
<accession>A0A8X6PKR1</accession>
<reference evidence="1" key="1">
    <citation type="submission" date="2020-08" db="EMBL/GenBank/DDBJ databases">
        <title>Multicomponent nature underlies the extraordinary mechanical properties of spider dragline silk.</title>
        <authorList>
            <person name="Kono N."/>
            <person name="Nakamura H."/>
            <person name="Mori M."/>
            <person name="Yoshida Y."/>
            <person name="Ohtoshi R."/>
            <person name="Malay A.D."/>
            <person name="Moran D.A.P."/>
            <person name="Tomita M."/>
            <person name="Numata K."/>
            <person name="Arakawa K."/>
        </authorList>
    </citation>
    <scope>NUCLEOTIDE SEQUENCE</scope>
</reference>
<feature type="non-terminal residue" evidence="1">
    <location>
        <position position="1"/>
    </location>
</feature>
<dbReference type="EMBL" id="BMAW01116895">
    <property type="protein sequence ID" value="GFT72608.1"/>
    <property type="molecule type" value="Genomic_DNA"/>
</dbReference>
<protein>
    <submittedName>
        <fullName evidence="1">Integrase catalytic domain-containing protein</fullName>
    </submittedName>
</protein>
<dbReference type="InterPro" id="IPR043128">
    <property type="entry name" value="Rev_trsase/Diguanyl_cyclase"/>
</dbReference>
<proteinExistence type="predicted"/>
<feature type="non-terminal residue" evidence="1">
    <location>
        <position position="1323"/>
    </location>
</feature>
<keyword evidence="2" id="KW-1185">Reference proteome</keyword>
<dbReference type="SUPFAM" id="SSF56672">
    <property type="entry name" value="DNA/RNA polymerases"/>
    <property type="match status" value="1"/>
</dbReference>
<dbReference type="InterPro" id="IPR005312">
    <property type="entry name" value="DUF1759"/>
</dbReference>
<dbReference type="Pfam" id="PF03564">
    <property type="entry name" value="DUF1759"/>
    <property type="match status" value="1"/>
</dbReference>
<evidence type="ECO:0000313" key="1">
    <source>
        <dbReference type="EMBL" id="GFT72608.1"/>
    </source>
</evidence>
<dbReference type="Proteomes" id="UP000887013">
    <property type="component" value="Unassembled WGS sequence"/>
</dbReference>
<gene>
    <name evidence="1" type="primary">AVEN_255928_1</name>
    <name evidence="1" type="ORF">NPIL_614331</name>
</gene>
<dbReference type="Pfam" id="PF05380">
    <property type="entry name" value="Peptidase_A17"/>
    <property type="match status" value="1"/>
</dbReference>
<dbReference type="PANTHER" id="PTHR47331">
    <property type="entry name" value="PHD-TYPE DOMAIN-CONTAINING PROTEIN"/>
    <property type="match status" value="1"/>
</dbReference>
<dbReference type="GO" id="GO:0071897">
    <property type="term" value="P:DNA biosynthetic process"/>
    <property type="evidence" value="ECO:0007669"/>
    <property type="project" value="UniProtKB-ARBA"/>
</dbReference>